<dbReference type="SUPFAM" id="SSF51735">
    <property type="entry name" value="NAD(P)-binding Rossmann-fold domains"/>
    <property type="match status" value="1"/>
</dbReference>
<sequence>MHILITGGTGLIGSALYKKLRNQHQITVLTRNAERAYRTLGHDIQALTSLEPLRHLDDFDAVINLAGEPIADKRWSDQQKKRIEQSRFETTEQLVSRFKQSTKPPKVFISGSAIGYYGRQGQTPVTENDYQAHDEFTHRLCAHWEQLAEQAASEHTRVCTLRTGIVLAANGGALSKMALPFKLGVGGPIGDGQQMMSWIHLDDMVDLIIFLLHHDNASGAFNATAPEPVSNQVFSQTLAKVLKRPCLFRVPAPVMRILLGEMSDMILTGQAVLPEKLIQSGFQFRHPTLMEALQQCFHPQA</sequence>
<dbReference type="EMBL" id="PIPK01000001">
    <property type="protein sequence ID" value="RUO28588.1"/>
    <property type="molecule type" value="Genomic_DNA"/>
</dbReference>
<dbReference type="InterPro" id="IPR036291">
    <property type="entry name" value="NAD(P)-bd_dom_sf"/>
</dbReference>
<dbReference type="OrthoDB" id="9801773at2"/>
<gene>
    <name evidence="4" type="ORF">B0I24_101404</name>
    <name evidence="5" type="ORF">CWE07_01950</name>
</gene>
<reference evidence="4 6" key="2">
    <citation type="submission" date="2018-06" db="EMBL/GenBank/DDBJ databases">
        <title>Genomic Encyclopedia of Type Strains, Phase III (KMG-III): the genomes of soil and plant-associated and newly described type strains.</title>
        <authorList>
            <person name="Whitman W."/>
        </authorList>
    </citation>
    <scope>NUCLEOTIDE SEQUENCE [LARGE SCALE GENOMIC DNA]</scope>
    <source>
        <strain evidence="4 6">CGMCC 1.15366</strain>
    </source>
</reference>
<accession>A0A327X6U1</accession>
<dbReference type="InterPro" id="IPR013549">
    <property type="entry name" value="DUF1731"/>
</dbReference>
<dbReference type="Pfam" id="PF08338">
    <property type="entry name" value="DUF1731"/>
    <property type="match status" value="1"/>
</dbReference>
<feature type="domain" description="DUF1731" evidence="3">
    <location>
        <begin position="250"/>
        <end position="295"/>
    </location>
</feature>
<dbReference type="EMBL" id="QLMD01000001">
    <property type="protein sequence ID" value="RAK01774.1"/>
    <property type="molecule type" value="Genomic_DNA"/>
</dbReference>
<dbReference type="AlphaFoldDB" id="A0A327X6U1"/>
<dbReference type="Pfam" id="PF01370">
    <property type="entry name" value="Epimerase"/>
    <property type="match status" value="1"/>
</dbReference>
<evidence type="ECO:0000259" key="3">
    <source>
        <dbReference type="Pfam" id="PF08338"/>
    </source>
</evidence>
<keyword evidence="7" id="KW-1185">Reference proteome</keyword>
<evidence type="ECO:0000256" key="1">
    <source>
        <dbReference type="ARBA" id="ARBA00009353"/>
    </source>
</evidence>
<feature type="domain" description="NAD-dependent epimerase/dehydratase" evidence="2">
    <location>
        <begin position="3"/>
        <end position="222"/>
    </location>
</feature>
<dbReference type="RefSeq" id="WP_111568243.1">
    <property type="nucleotide sequence ID" value="NZ_PIPK01000001.1"/>
</dbReference>
<name>A0A327X6U1_9GAMM</name>
<organism evidence="4 6">
    <name type="scientific">Aliidiomarina maris</name>
    <dbReference type="NCBI Taxonomy" id="531312"/>
    <lineage>
        <taxon>Bacteria</taxon>
        <taxon>Pseudomonadati</taxon>
        <taxon>Pseudomonadota</taxon>
        <taxon>Gammaproteobacteria</taxon>
        <taxon>Alteromonadales</taxon>
        <taxon>Idiomarinaceae</taxon>
        <taxon>Aliidiomarina</taxon>
    </lineage>
</organism>
<dbReference type="InterPro" id="IPR010099">
    <property type="entry name" value="SDR39U1"/>
</dbReference>
<evidence type="ECO:0000313" key="6">
    <source>
        <dbReference type="Proteomes" id="UP000249203"/>
    </source>
</evidence>
<evidence type="ECO:0000313" key="4">
    <source>
        <dbReference type="EMBL" id="RAK01774.1"/>
    </source>
</evidence>
<evidence type="ECO:0000259" key="2">
    <source>
        <dbReference type="Pfam" id="PF01370"/>
    </source>
</evidence>
<reference evidence="5 7" key="1">
    <citation type="journal article" date="2018" name="Front. Microbiol.">
        <title>Genome-Based Analysis Reveals the Taxonomy and Diversity of the Family Idiomarinaceae.</title>
        <authorList>
            <person name="Liu Y."/>
            <person name="Lai Q."/>
            <person name="Shao Z."/>
        </authorList>
    </citation>
    <scope>NUCLEOTIDE SEQUENCE [LARGE SCALE GENOMIC DNA]</scope>
    <source>
        <strain evidence="5 7">CF12-14</strain>
    </source>
</reference>
<dbReference type="CDD" id="cd05242">
    <property type="entry name" value="SDR_a8"/>
    <property type="match status" value="1"/>
</dbReference>
<proteinExistence type="inferred from homology"/>
<dbReference type="Gene3D" id="3.40.50.720">
    <property type="entry name" value="NAD(P)-binding Rossmann-like Domain"/>
    <property type="match status" value="1"/>
</dbReference>
<dbReference type="PANTHER" id="PTHR11092:SF0">
    <property type="entry name" value="EPIMERASE FAMILY PROTEIN SDR39U1"/>
    <property type="match status" value="1"/>
</dbReference>
<dbReference type="Proteomes" id="UP000287865">
    <property type="component" value="Unassembled WGS sequence"/>
</dbReference>
<evidence type="ECO:0000313" key="7">
    <source>
        <dbReference type="Proteomes" id="UP000287865"/>
    </source>
</evidence>
<dbReference type="PANTHER" id="PTHR11092">
    <property type="entry name" value="SUGAR NUCLEOTIDE EPIMERASE RELATED"/>
    <property type="match status" value="1"/>
</dbReference>
<comment type="caution">
    <text evidence="4">The sequence shown here is derived from an EMBL/GenBank/DDBJ whole genome shotgun (WGS) entry which is preliminary data.</text>
</comment>
<dbReference type="InterPro" id="IPR001509">
    <property type="entry name" value="Epimerase_deHydtase"/>
</dbReference>
<dbReference type="Proteomes" id="UP000249203">
    <property type="component" value="Unassembled WGS sequence"/>
</dbReference>
<dbReference type="NCBIfam" id="TIGR01777">
    <property type="entry name" value="yfcH"/>
    <property type="match status" value="1"/>
</dbReference>
<protein>
    <submittedName>
        <fullName evidence="5">TIGR01777 family protein</fullName>
    </submittedName>
</protein>
<comment type="similarity">
    <text evidence="1">Belongs to the NAD(P)-dependent epimerase/dehydratase family. SDR39U1 subfamily.</text>
</comment>
<evidence type="ECO:0000313" key="5">
    <source>
        <dbReference type="EMBL" id="RUO28588.1"/>
    </source>
</evidence>